<evidence type="ECO:0000259" key="1">
    <source>
        <dbReference type="Pfam" id="PF02195"/>
    </source>
</evidence>
<dbReference type="AlphaFoldDB" id="A0A1Y2S9Q7"/>
<dbReference type="OrthoDB" id="9802051at2"/>
<dbReference type="EMBL" id="MUBJ01000031">
    <property type="protein sequence ID" value="OTA14425.1"/>
    <property type="molecule type" value="Genomic_DNA"/>
</dbReference>
<dbReference type="GO" id="GO:0005694">
    <property type="term" value="C:chromosome"/>
    <property type="evidence" value="ECO:0007669"/>
    <property type="project" value="TreeGrafter"/>
</dbReference>
<proteinExistence type="predicted"/>
<dbReference type="InterPro" id="IPR050336">
    <property type="entry name" value="Chromosome_partition/occlusion"/>
</dbReference>
<dbReference type="Gene3D" id="3.90.1530.10">
    <property type="entry name" value="Conserved hypothetical protein from pyrococcus furiosus pfu- 392566-001, ParB domain"/>
    <property type="match status" value="1"/>
</dbReference>
<evidence type="ECO:0000313" key="2">
    <source>
        <dbReference type="EMBL" id="OTA14425.1"/>
    </source>
</evidence>
<dbReference type="PANTHER" id="PTHR33375:SF7">
    <property type="entry name" value="CHROMOSOME 2-PARTITIONING PROTEIN PARB-RELATED"/>
    <property type="match status" value="1"/>
</dbReference>
<dbReference type="Pfam" id="PF02195">
    <property type="entry name" value="ParB_N"/>
    <property type="match status" value="1"/>
</dbReference>
<dbReference type="Proteomes" id="UP000194350">
    <property type="component" value="Unassembled WGS sequence"/>
</dbReference>
<evidence type="ECO:0000313" key="3">
    <source>
        <dbReference type="Proteomes" id="UP000194350"/>
    </source>
</evidence>
<comment type="caution">
    <text evidence="2">The sequence shown here is derived from an EMBL/GenBank/DDBJ whole genome shotgun (WGS) entry which is preliminary data.</text>
</comment>
<dbReference type="InterPro" id="IPR036086">
    <property type="entry name" value="ParB/Sulfiredoxin_sf"/>
</dbReference>
<accession>A0A1Y2S9Q7</accession>
<protein>
    <submittedName>
        <fullName evidence="2">Nucleoid occlusion protein</fullName>
    </submittedName>
</protein>
<feature type="domain" description="ParB-like N-terminal" evidence="1">
    <location>
        <begin position="19"/>
        <end position="75"/>
    </location>
</feature>
<sequence length="75" mass="8299">MGIIPPKNHPQHFSLVVKMTSIPLSQLVPSELNVRKHPIDETRIVELANSIQSVGILQNLIVYPLKNGKYDVTAG</sequence>
<name>A0A1Y2S9Q7_9GAMM</name>
<reference evidence="2 3" key="1">
    <citation type="submission" date="2016-10" db="EMBL/GenBank/DDBJ databases">
        <title>Systematic genetic and metabolomic analysis of Xenorhabdus and Photorhabdus spp., highlights the requirements for a dual symbiotic and pathogenic life style.</title>
        <authorList>
            <person name="Tobias N.J."/>
            <person name="Wolff H."/>
            <person name="Djahanschiri B."/>
            <person name="Pidot S.J."/>
            <person name="Stinear T.P."/>
            <person name="Ebersberger I."/>
            <person name="Bode H.B."/>
        </authorList>
    </citation>
    <scope>NUCLEOTIDE SEQUENCE [LARGE SCALE GENOMIC DNA]</scope>
    <source>
        <strain evidence="2 3">DSM 22392</strain>
    </source>
</reference>
<organism evidence="2 3">
    <name type="scientific">Xenorhabdus vietnamensis</name>
    <dbReference type="NCBI Taxonomy" id="351656"/>
    <lineage>
        <taxon>Bacteria</taxon>
        <taxon>Pseudomonadati</taxon>
        <taxon>Pseudomonadota</taxon>
        <taxon>Gammaproteobacteria</taxon>
        <taxon>Enterobacterales</taxon>
        <taxon>Morganellaceae</taxon>
        <taxon>Xenorhabdus</taxon>
    </lineage>
</organism>
<dbReference type="SUPFAM" id="SSF110849">
    <property type="entry name" value="ParB/Sulfiredoxin"/>
    <property type="match status" value="1"/>
</dbReference>
<dbReference type="PANTHER" id="PTHR33375">
    <property type="entry name" value="CHROMOSOME-PARTITIONING PROTEIN PARB-RELATED"/>
    <property type="match status" value="1"/>
</dbReference>
<dbReference type="RefSeq" id="WP_086110600.1">
    <property type="nucleotide sequence ID" value="NZ_CAWNGD010000075.1"/>
</dbReference>
<gene>
    <name evidence="2" type="primary">noc</name>
    <name evidence="2" type="ORF">Xvie_03707</name>
</gene>
<keyword evidence="3" id="KW-1185">Reference proteome</keyword>
<dbReference type="GO" id="GO:0007059">
    <property type="term" value="P:chromosome segregation"/>
    <property type="evidence" value="ECO:0007669"/>
    <property type="project" value="TreeGrafter"/>
</dbReference>
<dbReference type="InterPro" id="IPR003115">
    <property type="entry name" value="ParB_N"/>
</dbReference>